<protein>
    <submittedName>
        <fullName evidence="1">Uncharacterized protein</fullName>
    </submittedName>
</protein>
<dbReference type="KEGG" id="wne:PIG85_08790"/>
<sequence length="438" mass="46178">MSKWTLDGASSATRLIQGAMNAAARAAGSPKVAEVGDRNWRQNYPTSFHDLTALEGEGSPTMAKAALDFLYANAQLPDGTGLTEAKPIATEVPVSQVGKADQASTCPVPRLSLPIGHSLINKRAQAALSIVSLHPQWWNLAGYEVVVLAGAAQLAPTVALVHAGATVHAIVRADSKRRKALLQACQDAPGKLIIPSGRICDVVKTPRQLAGYICGISKPVILVDALYAPSRAHVHAAIAADLVERMACQARPDTTVCFSGTPTDVYYSKGHLVDAIVPTQGPNYLAAKRIGRWRASVLTGQGVRAITPILPLAATESVMNSEKLISTIVGAPAVGVYPVDPSVAARLAASWLIFEMHSSDAPAPWQGVKAPCGLWGNPDSQLNSLLPNANMRLHAAWVAGRLGAGRDAWVGQVPDSVFSEGGKRLRVLARKVRERLGG</sequence>
<dbReference type="AlphaFoldDB" id="A0AB38XN88"/>
<dbReference type="RefSeq" id="WP_271694521.1">
    <property type="nucleotide sequence ID" value="NZ_CP116394.1"/>
</dbReference>
<organism evidence="1 2">
    <name type="scientific">Winkia neuii subsp. anitrata</name>
    <dbReference type="NCBI Taxonomy" id="29318"/>
    <lineage>
        <taxon>Bacteria</taxon>
        <taxon>Bacillati</taxon>
        <taxon>Actinomycetota</taxon>
        <taxon>Actinomycetes</taxon>
        <taxon>Actinomycetales</taxon>
        <taxon>Actinomycetaceae</taxon>
        <taxon>Winkia</taxon>
    </lineage>
</organism>
<proteinExistence type="predicted"/>
<gene>
    <name evidence="1" type="ORF">PIG85_08790</name>
</gene>
<accession>A0AB38XN88</accession>
<evidence type="ECO:0000313" key="1">
    <source>
        <dbReference type="EMBL" id="WCE45733.1"/>
    </source>
</evidence>
<dbReference type="Proteomes" id="UP001211044">
    <property type="component" value="Chromosome"/>
</dbReference>
<dbReference type="EMBL" id="CP116394">
    <property type="protein sequence ID" value="WCE45733.1"/>
    <property type="molecule type" value="Genomic_DNA"/>
</dbReference>
<evidence type="ECO:0000313" key="2">
    <source>
        <dbReference type="Proteomes" id="UP001211044"/>
    </source>
</evidence>
<reference evidence="1" key="1">
    <citation type="submission" date="2023-01" db="EMBL/GenBank/DDBJ databases">
        <title>Comparative Genomic Analysis of the Clinically-Derived Winkia Strain NY0527 Provides Evidence into the Taxonomic Reassignment of Winkia neuii and Characterizes Their Virulence Traits.</title>
        <authorList>
            <person name="Cai X."/>
            <person name="Peng Y."/>
            <person name="Li M."/>
            <person name="Qiu Y."/>
            <person name="Wang Y."/>
            <person name="Xu L."/>
            <person name="Hou Q."/>
        </authorList>
    </citation>
    <scope>NUCLEOTIDE SEQUENCE</scope>
    <source>
        <strain evidence="1">NY0527</strain>
    </source>
</reference>
<name>A0AB38XN88_9ACTO</name>